<protein>
    <submittedName>
        <fullName evidence="2">Uncharacterized protein</fullName>
    </submittedName>
</protein>
<evidence type="ECO:0000313" key="2">
    <source>
        <dbReference type="EMBL" id="KAK2962725.1"/>
    </source>
</evidence>
<feature type="region of interest" description="Disordered" evidence="1">
    <location>
        <begin position="213"/>
        <end position="308"/>
    </location>
</feature>
<reference evidence="2 3" key="1">
    <citation type="journal article" date="2022" name="bioRxiv">
        <title>Genomics of Preaxostyla Flagellates Illuminates Evolutionary Transitions and the Path Towards Mitochondrial Loss.</title>
        <authorList>
            <person name="Novak L.V.F."/>
            <person name="Treitli S.C."/>
            <person name="Pyrih J."/>
            <person name="Halakuc P."/>
            <person name="Pipaliya S.V."/>
            <person name="Vacek V."/>
            <person name="Brzon O."/>
            <person name="Soukal P."/>
            <person name="Eme L."/>
            <person name="Dacks J.B."/>
            <person name="Karnkowska A."/>
            <person name="Elias M."/>
            <person name="Hampl V."/>
        </authorList>
    </citation>
    <scope>NUCLEOTIDE SEQUENCE [LARGE SCALE GENOMIC DNA]</scope>
    <source>
        <strain evidence="2">NAU3</strain>
        <tissue evidence="2">Gut</tissue>
    </source>
</reference>
<feature type="compositionally biased region" description="Low complexity" evidence="1">
    <location>
        <begin position="104"/>
        <end position="115"/>
    </location>
</feature>
<feature type="compositionally biased region" description="Basic and acidic residues" evidence="1">
    <location>
        <begin position="277"/>
        <end position="289"/>
    </location>
</feature>
<proteinExistence type="predicted"/>
<name>A0ABQ9YG30_9EUKA</name>
<comment type="caution">
    <text evidence="2">The sequence shown here is derived from an EMBL/GenBank/DDBJ whole genome shotgun (WGS) entry which is preliminary data.</text>
</comment>
<sequence length="326" mass="36326">MTTPNSRPNATEQTSVLDALHSAMKDSLPIQPDQQPKEAPKAPPSLGMTGFGDLNRAHRSQSLFVKSSHRTPYNYATDRPQPFDPRQAFEQARSLATDTSLPKSSLQLEETSTLLHPSDVQQITKLDESKLTPEQQGPRRRYTISSVQRGEKIPSQFKDVLLRSQDFAKRNKPKQPEPAPQISPSEQDAAALAAAAVAAERMRQNAGPIQVPFESLLLSSGAPEPHPSPPMKRTQMPKRQPSEESPKGTKTEPKPDEIETVVEPEKSPPPEILKDEEEPKGIEETGKDIQEEERPEDDEEKPDEQQDEEVFGLQYQDAILDFALHP</sequence>
<feature type="compositionally biased region" description="Acidic residues" evidence="1">
    <location>
        <begin position="290"/>
        <end position="308"/>
    </location>
</feature>
<accession>A0ABQ9YG30</accession>
<keyword evidence="3" id="KW-1185">Reference proteome</keyword>
<feature type="compositionally biased region" description="Basic and acidic residues" evidence="1">
    <location>
        <begin position="240"/>
        <end position="268"/>
    </location>
</feature>
<dbReference type="Proteomes" id="UP001281761">
    <property type="component" value="Unassembled WGS sequence"/>
</dbReference>
<feature type="region of interest" description="Disordered" evidence="1">
    <location>
        <begin position="20"/>
        <end position="189"/>
    </location>
</feature>
<evidence type="ECO:0000256" key="1">
    <source>
        <dbReference type="SAM" id="MobiDB-lite"/>
    </source>
</evidence>
<gene>
    <name evidence="2" type="ORF">BLNAU_2158</name>
</gene>
<evidence type="ECO:0000313" key="3">
    <source>
        <dbReference type="Proteomes" id="UP001281761"/>
    </source>
</evidence>
<feature type="compositionally biased region" description="Polar residues" evidence="1">
    <location>
        <begin position="94"/>
        <end position="103"/>
    </location>
</feature>
<dbReference type="EMBL" id="JARBJD010000009">
    <property type="protein sequence ID" value="KAK2962725.1"/>
    <property type="molecule type" value="Genomic_DNA"/>
</dbReference>
<organism evidence="2 3">
    <name type="scientific">Blattamonas nauphoetae</name>
    <dbReference type="NCBI Taxonomy" id="2049346"/>
    <lineage>
        <taxon>Eukaryota</taxon>
        <taxon>Metamonada</taxon>
        <taxon>Preaxostyla</taxon>
        <taxon>Oxymonadida</taxon>
        <taxon>Blattamonas</taxon>
    </lineage>
</organism>